<keyword evidence="3" id="KW-1185">Reference proteome</keyword>
<evidence type="ECO:0000313" key="3">
    <source>
        <dbReference type="Proteomes" id="UP000199112"/>
    </source>
</evidence>
<keyword evidence="1" id="KW-1133">Transmembrane helix</keyword>
<reference evidence="3" key="1">
    <citation type="submission" date="2016-10" db="EMBL/GenBank/DDBJ databases">
        <authorList>
            <person name="Varghese N."/>
            <person name="Submissions S."/>
        </authorList>
    </citation>
    <scope>NUCLEOTIDE SEQUENCE [LARGE SCALE GENOMIC DNA]</scope>
    <source>
        <strain evidence="3">CGMCC 1.8981</strain>
    </source>
</reference>
<sequence length="69" mass="7044">MLERPDVVLAAIPLLAISGVALRTVVALSGVGTGLLAAPLTPLGFVAAFVFIVRELFSGPVARAADESR</sequence>
<feature type="transmembrane region" description="Helical" evidence="1">
    <location>
        <begin position="33"/>
        <end position="53"/>
    </location>
</feature>
<gene>
    <name evidence="2" type="ORF">SAMN04487967_0327</name>
</gene>
<dbReference type="RefSeq" id="WP_090504229.1">
    <property type="nucleotide sequence ID" value="NZ_FNWL01000001.1"/>
</dbReference>
<dbReference type="EMBL" id="FNWL01000001">
    <property type="protein sequence ID" value="SEH11387.1"/>
    <property type="molecule type" value="Genomic_DNA"/>
</dbReference>
<accession>A0A1H6FKJ8</accession>
<evidence type="ECO:0000313" key="2">
    <source>
        <dbReference type="EMBL" id="SEH11387.1"/>
    </source>
</evidence>
<organism evidence="2 3">
    <name type="scientific">Natronorubrum sediminis</name>
    <dbReference type="NCBI Taxonomy" id="640943"/>
    <lineage>
        <taxon>Archaea</taxon>
        <taxon>Methanobacteriati</taxon>
        <taxon>Methanobacteriota</taxon>
        <taxon>Stenosarchaea group</taxon>
        <taxon>Halobacteria</taxon>
        <taxon>Halobacteriales</taxon>
        <taxon>Natrialbaceae</taxon>
        <taxon>Natronorubrum</taxon>
    </lineage>
</organism>
<evidence type="ECO:0000256" key="1">
    <source>
        <dbReference type="SAM" id="Phobius"/>
    </source>
</evidence>
<keyword evidence="1" id="KW-0812">Transmembrane</keyword>
<keyword evidence="1" id="KW-0472">Membrane</keyword>
<dbReference type="AlphaFoldDB" id="A0A1H6FKJ8"/>
<dbReference type="Proteomes" id="UP000199112">
    <property type="component" value="Unassembled WGS sequence"/>
</dbReference>
<proteinExistence type="predicted"/>
<name>A0A1H6FKJ8_9EURY</name>
<protein>
    <submittedName>
        <fullName evidence="2">Uncharacterized protein</fullName>
    </submittedName>
</protein>
<dbReference type="OrthoDB" id="177829at2157"/>